<keyword evidence="9" id="KW-0732">Signal</keyword>
<dbReference type="GO" id="GO:0046872">
    <property type="term" value="F:metal ion binding"/>
    <property type="evidence" value="ECO:0007669"/>
    <property type="project" value="UniProtKB-UniRule"/>
</dbReference>
<keyword evidence="12 18" id="KW-1015">Disulfide bond</keyword>
<comment type="subcellular location">
    <subcellularLocation>
        <location evidence="19">Secreted</location>
    </subcellularLocation>
</comment>
<keyword evidence="11 16" id="KW-0408">Iron</keyword>
<dbReference type="InterPro" id="IPR033905">
    <property type="entry name" value="Secretory_peroxidase"/>
</dbReference>
<dbReference type="FunFam" id="1.10.420.10:FF:000007">
    <property type="entry name" value="Peroxidase"/>
    <property type="match status" value="1"/>
</dbReference>
<feature type="binding site" evidence="16">
    <location>
        <position position="153"/>
    </location>
    <ligand>
        <name>Ca(2+)</name>
        <dbReference type="ChEBI" id="CHEBI:29108"/>
        <label>1</label>
    </ligand>
</feature>
<feature type="active site" description="Proton acceptor" evidence="14">
    <location>
        <position position="131"/>
    </location>
</feature>
<dbReference type="Pfam" id="PF00141">
    <property type="entry name" value="peroxidase"/>
    <property type="match status" value="1"/>
</dbReference>
<evidence type="ECO:0000256" key="12">
    <source>
        <dbReference type="ARBA" id="ARBA00023157"/>
    </source>
</evidence>
<comment type="function">
    <text evidence="2">Removal of H(2)O(2), oxidation of toxic reductants, biosynthesis and degradation of lignin, suberization, auxin catabolism, response to environmental stresses such as wounding, pathogen attack and oxidative stress. These functions might be dependent on each isozyme/isoform in each plant tissue.</text>
</comment>
<dbReference type="GO" id="GO:0042744">
    <property type="term" value="P:hydrogen peroxide catabolic process"/>
    <property type="evidence" value="ECO:0007669"/>
    <property type="project" value="UniProtKB-KW"/>
</dbReference>
<dbReference type="SUPFAM" id="SSF48113">
    <property type="entry name" value="Heme-dependent peroxidases"/>
    <property type="match status" value="1"/>
</dbReference>
<feature type="binding site" description="axial binding residue" evidence="16">
    <location>
        <position position="259"/>
    </location>
    <ligand>
        <name>heme b</name>
        <dbReference type="ChEBI" id="CHEBI:60344"/>
    </ligand>
    <ligandPart>
        <name>Fe</name>
        <dbReference type="ChEBI" id="CHEBI:18248"/>
    </ligandPart>
</feature>
<evidence type="ECO:0000256" key="9">
    <source>
        <dbReference type="ARBA" id="ARBA00022729"/>
    </source>
</evidence>
<dbReference type="PANTHER" id="PTHR31517">
    <property type="match status" value="1"/>
</dbReference>
<feature type="disulfide bond" evidence="18">
    <location>
        <begin position="266"/>
        <end position="298"/>
    </location>
</feature>
<dbReference type="OrthoDB" id="2113341at2759"/>
<evidence type="ECO:0000256" key="18">
    <source>
        <dbReference type="PIRSR" id="PIRSR600823-5"/>
    </source>
</evidence>
<dbReference type="GO" id="GO:0005576">
    <property type="term" value="C:extracellular region"/>
    <property type="evidence" value="ECO:0007669"/>
    <property type="project" value="UniProtKB-SubCell"/>
</dbReference>
<feature type="binding site" evidence="16">
    <location>
        <position position="132"/>
    </location>
    <ligand>
        <name>Ca(2+)</name>
        <dbReference type="ChEBI" id="CHEBI:29108"/>
        <label>1</label>
    </ligand>
</feature>
<comment type="similarity">
    <text evidence="19">Belongs to the peroxidase family. Classical plant (class III) peroxidase subfamily.</text>
</comment>
<evidence type="ECO:0000256" key="5">
    <source>
        <dbReference type="ARBA" id="ARBA00022525"/>
    </source>
</evidence>
<feature type="site" description="Transition state stabilizer" evidence="17">
    <location>
        <position position="127"/>
    </location>
</feature>
<accession>A0A834SYN0</accession>
<evidence type="ECO:0000256" key="16">
    <source>
        <dbReference type="PIRSR" id="PIRSR600823-3"/>
    </source>
</evidence>
<evidence type="ECO:0000256" key="2">
    <source>
        <dbReference type="ARBA" id="ARBA00002322"/>
    </source>
</evidence>
<feature type="binding site" evidence="16">
    <location>
        <position position="312"/>
    </location>
    <ligand>
        <name>Ca(2+)</name>
        <dbReference type="ChEBI" id="CHEBI:29108"/>
        <label>2</label>
    </ligand>
</feature>
<feature type="binding site" evidence="16">
    <location>
        <position position="139"/>
    </location>
    <ligand>
        <name>Ca(2+)</name>
        <dbReference type="ChEBI" id="CHEBI:29108"/>
        <label>1</label>
    </ligand>
</feature>
<evidence type="ECO:0000256" key="7">
    <source>
        <dbReference type="ARBA" id="ARBA00022617"/>
    </source>
</evidence>
<proteinExistence type="inferred from homology"/>
<organism evidence="22 23">
    <name type="scientific">Senna tora</name>
    <dbReference type="NCBI Taxonomy" id="362788"/>
    <lineage>
        <taxon>Eukaryota</taxon>
        <taxon>Viridiplantae</taxon>
        <taxon>Streptophyta</taxon>
        <taxon>Embryophyta</taxon>
        <taxon>Tracheophyta</taxon>
        <taxon>Spermatophyta</taxon>
        <taxon>Magnoliopsida</taxon>
        <taxon>eudicotyledons</taxon>
        <taxon>Gunneridae</taxon>
        <taxon>Pentapetalae</taxon>
        <taxon>rosids</taxon>
        <taxon>fabids</taxon>
        <taxon>Fabales</taxon>
        <taxon>Fabaceae</taxon>
        <taxon>Caesalpinioideae</taxon>
        <taxon>Cassia clade</taxon>
        <taxon>Senna</taxon>
    </lineage>
</organism>
<dbReference type="GO" id="GO:0020037">
    <property type="term" value="F:heme binding"/>
    <property type="evidence" value="ECO:0007669"/>
    <property type="project" value="UniProtKB-UniRule"/>
</dbReference>
<dbReference type="PRINTS" id="PR00461">
    <property type="entry name" value="PLPEROXIDASE"/>
</dbReference>
<keyword evidence="6 19" id="KW-0575">Peroxidase</keyword>
<dbReference type="FunFam" id="1.10.520.10:FF:000008">
    <property type="entry name" value="Peroxidase"/>
    <property type="match status" value="1"/>
</dbReference>
<comment type="similarity">
    <text evidence="3">Belongs to the peroxidase family. Ascorbate peroxidase subfamily.</text>
</comment>
<keyword evidence="13 19" id="KW-0376">Hydrogen peroxide</keyword>
<keyword evidence="23" id="KW-1185">Reference proteome</keyword>
<evidence type="ECO:0000256" key="15">
    <source>
        <dbReference type="PIRSR" id="PIRSR600823-2"/>
    </source>
</evidence>
<sequence>MDSVGKIFAYHRLRFRDLLIWGFCLRECTRVKERSSRGRASPKSLRTRAVPSTPVLIPRSPKGAVPFSSNQSRCREPHPLLSNQNRGGHHLSLDYYKKTCPQFESTVRDAVFAKQSSVPATAPGVLRLFFHDCLIDGCDASILVSSNGYARGERDAVPNLSLSGDAFEIINKIKNSLELTCPGVVSCSDIMAEATRDLVKMVGGPYYKVLLGRKDSLVTNITKAAESLPEPEMPMDRIITKFTSRGFNIREMVALTGAHTIGFTHCNQFSHRIFNFSATSDVDPTLNPKLAAGLKRLCQNYTTDNGMSAFNDVRSPSKFDNAYFQNILRGLGLLTSDHALSVDPRTRPIVEIYARNQTAFFVDFAAAMEKVSVLNVKTGRKGEIRDRCDQFNHIPM</sequence>
<dbReference type="PROSITE" id="PS00435">
    <property type="entry name" value="PEROXIDASE_1"/>
    <property type="match status" value="1"/>
</dbReference>
<dbReference type="CDD" id="cd00693">
    <property type="entry name" value="secretory_peroxidase"/>
    <property type="match status" value="1"/>
</dbReference>
<feature type="region of interest" description="Disordered" evidence="20">
    <location>
        <begin position="60"/>
        <end position="86"/>
    </location>
</feature>
<keyword evidence="7 19" id="KW-0349">Heme</keyword>
<evidence type="ECO:0000313" key="23">
    <source>
        <dbReference type="Proteomes" id="UP000634136"/>
    </source>
</evidence>
<dbReference type="GO" id="GO:0140825">
    <property type="term" value="F:lactoperoxidase activity"/>
    <property type="evidence" value="ECO:0007669"/>
    <property type="project" value="UniProtKB-EC"/>
</dbReference>
<evidence type="ECO:0000256" key="10">
    <source>
        <dbReference type="ARBA" id="ARBA00023002"/>
    </source>
</evidence>
<dbReference type="PANTHER" id="PTHR31517:SF88">
    <property type="entry name" value="PEROXIDASE 41"/>
    <property type="match status" value="1"/>
</dbReference>
<dbReference type="AlphaFoldDB" id="A0A834SYN0"/>
<evidence type="ECO:0000259" key="21">
    <source>
        <dbReference type="PROSITE" id="PS50873"/>
    </source>
</evidence>
<feature type="disulfide bond" evidence="18">
    <location>
        <begin position="187"/>
        <end position="388"/>
    </location>
</feature>
<keyword evidence="10 19" id="KW-0560">Oxidoreductase</keyword>
<evidence type="ECO:0000256" key="3">
    <source>
        <dbReference type="ARBA" id="ARBA00006873"/>
    </source>
</evidence>
<dbReference type="InterPro" id="IPR002016">
    <property type="entry name" value="Haem_peroxidase"/>
</dbReference>
<comment type="catalytic activity">
    <reaction evidence="1 19">
        <text>2 a phenolic donor + H2O2 = 2 a phenolic radical donor + 2 H2O</text>
        <dbReference type="Rhea" id="RHEA:56136"/>
        <dbReference type="ChEBI" id="CHEBI:15377"/>
        <dbReference type="ChEBI" id="CHEBI:16240"/>
        <dbReference type="ChEBI" id="CHEBI:139520"/>
        <dbReference type="ChEBI" id="CHEBI:139521"/>
        <dbReference type="EC" id="1.11.1.7"/>
    </reaction>
</comment>
<dbReference type="Gene3D" id="1.10.420.10">
    <property type="entry name" value="Peroxidase, domain 2"/>
    <property type="match status" value="1"/>
</dbReference>
<evidence type="ECO:0000313" key="22">
    <source>
        <dbReference type="EMBL" id="KAF7811662.1"/>
    </source>
</evidence>
<feature type="domain" description="Plant heme peroxidase family profile" evidence="21">
    <location>
        <begin position="90"/>
        <end position="392"/>
    </location>
</feature>
<comment type="caution">
    <text evidence="22">The sequence shown here is derived from an EMBL/GenBank/DDBJ whole genome shotgun (WGS) entry which is preliminary data.</text>
</comment>
<dbReference type="EMBL" id="JAAIUW010000010">
    <property type="protein sequence ID" value="KAF7811662.1"/>
    <property type="molecule type" value="Genomic_DNA"/>
</dbReference>
<dbReference type="Proteomes" id="UP000634136">
    <property type="component" value="Unassembled WGS sequence"/>
</dbReference>
<feature type="binding site" evidence="16">
    <location>
        <position position="320"/>
    </location>
    <ligand>
        <name>Ca(2+)</name>
        <dbReference type="ChEBI" id="CHEBI:29108"/>
        <label>2</label>
    </ligand>
</feature>
<protein>
    <recommendedName>
        <fullName evidence="4 19">Peroxidase</fullName>
        <ecNumber evidence="4 19">1.11.1.7</ecNumber>
    </recommendedName>
</protein>
<dbReference type="InterPro" id="IPR010255">
    <property type="entry name" value="Haem_peroxidase_sf"/>
</dbReference>
<dbReference type="GO" id="GO:0006979">
    <property type="term" value="P:response to oxidative stress"/>
    <property type="evidence" value="ECO:0007669"/>
    <property type="project" value="UniProtKB-UniRule"/>
</dbReference>
<dbReference type="InterPro" id="IPR019793">
    <property type="entry name" value="Peroxidases_heam-ligand_BS"/>
</dbReference>
<evidence type="ECO:0000256" key="8">
    <source>
        <dbReference type="ARBA" id="ARBA00022723"/>
    </source>
</evidence>
<reference evidence="22" key="1">
    <citation type="submission" date="2020-09" db="EMBL/GenBank/DDBJ databases">
        <title>Genome-Enabled Discovery of Anthraquinone Biosynthesis in Senna tora.</title>
        <authorList>
            <person name="Kang S.-H."/>
            <person name="Pandey R.P."/>
            <person name="Lee C.-M."/>
            <person name="Sim J.-S."/>
            <person name="Jeong J.-T."/>
            <person name="Choi B.-S."/>
            <person name="Jung M."/>
            <person name="Ginzburg D."/>
            <person name="Zhao K."/>
            <person name="Won S.Y."/>
            <person name="Oh T.-J."/>
            <person name="Yu Y."/>
            <person name="Kim N.-H."/>
            <person name="Lee O.R."/>
            <person name="Lee T.-H."/>
            <person name="Bashyal P."/>
            <person name="Kim T.-S."/>
            <person name="Lee W.-H."/>
            <person name="Kawkins C."/>
            <person name="Kim C.-K."/>
            <person name="Kim J.S."/>
            <person name="Ahn B.O."/>
            <person name="Rhee S.Y."/>
            <person name="Sohng J.K."/>
        </authorList>
    </citation>
    <scope>NUCLEOTIDE SEQUENCE</scope>
    <source>
        <tissue evidence="22">Leaf</tissue>
    </source>
</reference>
<feature type="binding site" evidence="16">
    <location>
        <position position="141"/>
    </location>
    <ligand>
        <name>Ca(2+)</name>
        <dbReference type="ChEBI" id="CHEBI:29108"/>
        <label>1</label>
    </ligand>
</feature>
<evidence type="ECO:0000256" key="11">
    <source>
        <dbReference type="ARBA" id="ARBA00023004"/>
    </source>
</evidence>
<feature type="binding site" evidence="16">
    <location>
        <position position="260"/>
    </location>
    <ligand>
        <name>Ca(2+)</name>
        <dbReference type="ChEBI" id="CHEBI:29108"/>
        <label>2</label>
    </ligand>
</feature>
<feature type="disulfide bond" evidence="18">
    <location>
        <begin position="133"/>
        <end position="138"/>
    </location>
</feature>
<keyword evidence="16 19" id="KW-0106">Calcium</keyword>
<dbReference type="InterPro" id="IPR000823">
    <property type="entry name" value="Peroxidase_pln"/>
</dbReference>
<dbReference type="PROSITE" id="PS50873">
    <property type="entry name" value="PEROXIDASE_4"/>
    <property type="match status" value="1"/>
</dbReference>
<dbReference type="EC" id="1.11.1.7" evidence="4 19"/>
<evidence type="ECO:0000256" key="20">
    <source>
        <dbReference type="SAM" id="MobiDB-lite"/>
    </source>
</evidence>
<evidence type="ECO:0000256" key="19">
    <source>
        <dbReference type="RuleBase" id="RU362060"/>
    </source>
</evidence>
<feature type="binding site" evidence="16">
    <location>
        <position position="137"/>
    </location>
    <ligand>
        <name>Ca(2+)</name>
        <dbReference type="ChEBI" id="CHEBI:29108"/>
        <label>1</label>
    </ligand>
</feature>
<evidence type="ECO:0000256" key="4">
    <source>
        <dbReference type="ARBA" id="ARBA00012313"/>
    </source>
</evidence>
<comment type="cofactor">
    <cofactor evidence="16 19">
        <name>heme b</name>
        <dbReference type="ChEBI" id="CHEBI:60344"/>
    </cofactor>
    <text evidence="16 19">Binds 1 heme b (iron(II)-protoporphyrin IX) group per subunit.</text>
</comment>
<gene>
    <name evidence="22" type="ORF">G2W53_032638</name>
</gene>
<keyword evidence="8 16" id="KW-0479">Metal-binding</keyword>
<dbReference type="PROSITE" id="PS00436">
    <property type="entry name" value="PEROXIDASE_2"/>
    <property type="match status" value="1"/>
</dbReference>
<evidence type="ECO:0000256" key="6">
    <source>
        <dbReference type="ARBA" id="ARBA00022559"/>
    </source>
</evidence>
<evidence type="ECO:0000256" key="14">
    <source>
        <dbReference type="PIRSR" id="PIRSR600823-1"/>
    </source>
</evidence>
<feature type="disulfide bond" evidence="18">
    <location>
        <begin position="100"/>
        <end position="181"/>
    </location>
</feature>
<name>A0A834SYN0_9FABA</name>
<comment type="cofactor">
    <cofactor evidence="16 19">
        <name>Ca(2+)</name>
        <dbReference type="ChEBI" id="CHEBI:29108"/>
    </cofactor>
    <text evidence="16 19">Binds 2 calcium ions per subunit.</text>
</comment>
<dbReference type="Gene3D" id="1.10.520.10">
    <property type="match status" value="1"/>
</dbReference>
<dbReference type="InterPro" id="IPR019794">
    <property type="entry name" value="Peroxidases_AS"/>
</dbReference>
<keyword evidence="5 19" id="KW-0964">Secreted</keyword>
<dbReference type="PRINTS" id="PR00458">
    <property type="entry name" value="PEROXIDASE"/>
</dbReference>
<evidence type="ECO:0000256" key="13">
    <source>
        <dbReference type="ARBA" id="ARBA00023324"/>
    </source>
</evidence>
<evidence type="ECO:0000256" key="17">
    <source>
        <dbReference type="PIRSR" id="PIRSR600823-4"/>
    </source>
</evidence>
<evidence type="ECO:0000256" key="1">
    <source>
        <dbReference type="ARBA" id="ARBA00000189"/>
    </source>
</evidence>
<feature type="binding site" evidence="15">
    <location>
        <position position="229"/>
    </location>
    <ligand>
        <name>substrate</name>
    </ligand>
</feature>